<accession>A0A934IYT3</accession>
<comment type="caution">
    <text evidence="12">The sequence shown here is derived from an EMBL/GenBank/DDBJ whole genome shotgun (WGS) entry which is preliminary data.</text>
</comment>
<comment type="similarity">
    <text evidence="3 10">Belongs to the COX11/CtaG family.</text>
</comment>
<keyword evidence="6 10" id="KW-0735">Signal-anchor</keyword>
<evidence type="ECO:0000256" key="9">
    <source>
        <dbReference type="ARBA" id="ARBA00023136"/>
    </source>
</evidence>
<comment type="function">
    <text evidence="1 10">Exerts its effect at some terminal stage of cytochrome c oxidase synthesis, probably by being involved in the insertion of the copper B into subunit I.</text>
</comment>
<feature type="topological domain" description="Periplasmic" evidence="10">
    <location>
        <begin position="41"/>
        <end position="185"/>
    </location>
</feature>
<comment type="subcellular location">
    <subcellularLocation>
        <location evidence="2 10">Cell inner membrane</location>
        <topology evidence="2 10">Single-pass type II membrane protein</topology>
        <orientation evidence="2 10">Periplasmic side</orientation>
    </subcellularLocation>
</comment>
<dbReference type="GO" id="GO:0005886">
    <property type="term" value="C:plasma membrane"/>
    <property type="evidence" value="ECO:0007669"/>
    <property type="project" value="UniProtKB-SubCell"/>
</dbReference>
<dbReference type="HAMAP" id="MF_00155">
    <property type="entry name" value="CtaG"/>
    <property type="match status" value="1"/>
</dbReference>
<evidence type="ECO:0000256" key="3">
    <source>
        <dbReference type="ARBA" id="ARBA00009620"/>
    </source>
</evidence>
<dbReference type="Pfam" id="PF04442">
    <property type="entry name" value="CtaG_Cox11"/>
    <property type="match status" value="1"/>
</dbReference>
<evidence type="ECO:0000313" key="13">
    <source>
        <dbReference type="Proteomes" id="UP000602124"/>
    </source>
</evidence>
<evidence type="ECO:0000256" key="4">
    <source>
        <dbReference type="ARBA" id="ARBA00015384"/>
    </source>
</evidence>
<dbReference type="NCBIfam" id="NF003465">
    <property type="entry name" value="PRK05089.1"/>
    <property type="match status" value="1"/>
</dbReference>
<dbReference type="GO" id="GO:0008535">
    <property type="term" value="P:respiratory chain complex IV assembly"/>
    <property type="evidence" value="ECO:0007669"/>
    <property type="project" value="UniProtKB-UniRule"/>
</dbReference>
<dbReference type="InterPro" id="IPR007533">
    <property type="entry name" value="Cyt_c_oxidase_assmbl_CtaG"/>
</dbReference>
<dbReference type="FunFam" id="2.60.370.10:FF:000001">
    <property type="entry name" value="COX11 cytochrome c oxidase assembly homolog"/>
    <property type="match status" value="1"/>
</dbReference>
<dbReference type="EMBL" id="JAEKMH010000002">
    <property type="protein sequence ID" value="MBJ3784707.1"/>
    <property type="molecule type" value="Genomic_DNA"/>
</dbReference>
<evidence type="ECO:0000256" key="7">
    <source>
        <dbReference type="ARBA" id="ARBA00022989"/>
    </source>
</evidence>
<reference evidence="12" key="1">
    <citation type="submission" date="2020-12" db="EMBL/GenBank/DDBJ databases">
        <title>Devosia sp. MSA67 isolated from Mo River.</title>
        <authorList>
            <person name="Ma F."/>
            <person name="Zi Z."/>
        </authorList>
    </citation>
    <scope>NUCLEOTIDE SEQUENCE</scope>
    <source>
        <strain evidence="12">MSA67</strain>
    </source>
</reference>
<proteinExistence type="inferred from homology"/>
<evidence type="ECO:0000256" key="5">
    <source>
        <dbReference type="ARBA" id="ARBA00022692"/>
    </source>
</evidence>
<protein>
    <recommendedName>
        <fullName evidence="4 10">Cytochrome c oxidase assembly protein CtaG</fullName>
    </recommendedName>
</protein>
<evidence type="ECO:0000256" key="6">
    <source>
        <dbReference type="ARBA" id="ARBA00022968"/>
    </source>
</evidence>
<keyword evidence="10" id="KW-0997">Cell inner membrane</keyword>
<evidence type="ECO:0000256" key="8">
    <source>
        <dbReference type="ARBA" id="ARBA00023008"/>
    </source>
</evidence>
<keyword evidence="7 10" id="KW-1133">Transmembrane helix</keyword>
<dbReference type="AlphaFoldDB" id="A0A934IYT3"/>
<dbReference type="GO" id="GO:0005507">
    <property type="term" value="F:copper ion binding"/>
    <property type="evidence" value="ECO:0007669"/>
    <property type="project" value="InterPro"/>
</dbReference>
<keyword evidence="8 10" id="KW-0186">Copper</keyword>
<dbReference type="SUPFAM" id="SSF110111">
    <property type="entry name" value="Ctag/Cox11"/>
    <property type="match status" value="1"/>
</dbReference>
<evidence type="ECO:0000313" key="12">
    <source>
        <dbReference type="EMBL" id="MBJ3784707.1"/>
    </source>
</evidence>
<gene>
    <name evidence="10" type="primary">ctaG</name>
    <name evidence="12" type="ORF">JEQ47_08255</name>
</gene>
<evidence type="ECO:0000256" key="11">
    <source>
        <dbReference type="SAM" id="Phobius"/>
    </source>
</evidence>
<dbReference type="PANTHER" id="PTHR21320">
    <property type="entry name" value="CYTOCHROME C OXIDASE ASSEMBLY PROTEIN COX11-RELATED"/>
    <property type="match status" value="1"/>
</dbReference>
<evidence type="ECO:0000256" key="10">
    <source>
        <dbReference type="HAMAP-Rule" id="MF_00155"/>
    </source>
</evidence>
<dbReference type="Gene3D" id="2.60.370.10">
    <property type="entry name" value="Ctag/Cox11"/>
    <property type="match status" value="1"/>
</dbReference>
<dbReference type="PANTHER" id="PTHR21320:SF3">
    <property type="entry name" value="CYTOCHROME C OXIDASE ASSEMBLY PROTEIN COX11, MITOCHONDRIAL-RELATED"/>
    <property type="match status" value="1"/>
</dbReference>
<evidence type="ECO:0000256" key="2">
    <source>
        <dbReference type="ARBA" id="ARBA00004382"/>
    </source>
</evidence>
<keyword evidence="13" id="KW-1185">Reference proteome</keyword>
<dbReference type="PIRSF" id="PIRSF005413">
    <property type="entry name" value="COX11"/>
    <property type="match status" value="1"/>
</dbReference>
<feature type="transmembrane region" description="Helical" evidence="11">
    <location>
        <begin position="25"/>
        <end position="47"/>
    </location>
</feature>
<name>A0A934IYT3_9HYPH</name>
<organism evidence="12 13">
    <name type="scientific">Devosia sediminis</name>
    <dbReference type="NCBI Taxonomy" id="2798801"/>
    <lineage>
        <taxon>Bacteria</taxon>
        <taxon>Pseudomonadati</taxon>
        <taxon>Pseudomonadota</taxon>
        <taxon>Alphaproteobacteria</taxon>
        <taxon>Hyphomicrobiales</taxon>
        <taxon>Devosiaceae</taxon>
        <taxon>Devosia</taxon>
    </lineage>
</organism>
<dbReference type="RefSeq" id="WP_198875943.1">
    <property type="nucleotide sequence ID" value="NZ_JAEKMH010000002.1"/>
</dbReference>
<dbReference type="Proteomes" id="UP000602124">
    <property type="component" value="Unassembled WGS sequence"/>
</dbReference>
<feature type="topological domain" description="Cytoplasmic" evidence="10">
    <location>
        <begin position="1"/>
        <end position="17"/>
    </location>
</feature>
<keyword evidence="5 10" id="KW-0812">Transmembrane</keyword>
<dbReference type="InterPro" id="IPR023471">
    <property type="entry name" value="CtaG/Cox11_dom_sf"/>
</dbReference>
<evidence type="ECO:0000256" key="1">
    <source>
        <dbReference type="ARBA" id="ARBA00004007"/>
    </source>
</evidence>
<keyword evidence="9 10" id="KW-0472">Membrane</keyword>
<sequence>MILDRSVQPASTTSLHHRNRRTFRLLLCGATGMLGLAFLAVPLYGLFCSVTGYGGTPGQSEGNVKGVVDRPITVSFDANIDRGLPWAIRRADPVTSRIGSVEVVNYRATNLSDQPVTGMAVFNVTPDRAGYYFNKVECFCFTEQTLQPGETLDMPIQFFVDPDFAGNPELDTIGEITLSYTFYRK</sequence>
<keyword evidence="10" id="KW-1003">Cell membrane</keyword>